<evidence type="ECO:0000313" key="3">
    <source>
        <dbReference type="Proteomes" id="UP000242715"/>
    </source>
</evidence>
<dbReference type="EMBL" id="DF973794">
    <property type="protein sequence ID" value="GAU40204.1"/>
    <property type="molecule type" value="Genomic_DNA"/>
</dbReference>
<proteinExistence type="predicted"/>
<feature type="domain" description="F-box associated beta-propeller type 1" evidence="1">
    <location>
        <begin position="35"/>
        <end position="265"/>
    </location>
</feature>
<dbReference type="InterPro" id="IPR050796">
    <property type="entry name" value="SCF_F-box_component"/>
</dbReference>
<dbReference type="OrthoDB" id="1932945at2759"/>
<accession>A0A2Z6N5P3</accession>
<dbReference type="Proteomes" id="UP000242715">
    <property type="component" value="Unassembled WGS sequence"/>
</dbReference>
<protein>
    <recommendedName>
        <fullName evidence="1">F-box associated beta-propeller type 1 domain-containing protein</fullName>
    </recommendedName>
</protein>
<gene>
    <name evidence="2" type="ORF">TSUD_397310</name>
</gene>
<dbReference type="PANTHER" id="PTHR31672">
    <property type="entry name" value="BNACNNG10540D PROTEIN"/>
    <property type="match status" value="1"/>
</dbReference>
<sequence length="307" mass="35352">MIYQRLALYNCSYPLNSLFRNSSIRVIPDRFNGLENNVNKLIGSCNGFLCLYDPDQNNMIMYNPSIGLKSKSSPKLKPSPDWVLVCSGFGYDHVNDKYKVLAGLVCNFDGVDFRESLTVIYTFGEDSWRTIQDLPNGICDYFYRRSGKYVSGTLNWIGHDRRGDDHASITSFDLDNETYRDVLLPQNVGYSYYMCRPSLCVLNDNLCLCYVNRTHLVVWLMKEYGVVESWTKLMNFPCEKLINLNYIHQPSIIELLFVSENDVALLMVSSQLFLYNLNNGVLSLPFTSIDNVYAPQIYRENLISPRL</sequence>
<dbReference type="PANTHER" id="PTHR31672:SF13">
    <property type="entry name" value="F-BOX PROTEIN CPR30-LIKE"/>
    <property type="match status" value="1"/>
</dbReference>
<name>A0A2Z6N5P3_TRISU</name>
<reference evidence="3" key="1">
    <citation type="journal article" date="2017" name="Front. Plant Sci.">
        <title>Climate Clever Clovers: New Paradigm to Reduce the Environmental Footprint of Ruminants by Breeding Low Methanogenic Forages Utilizing Haplotype Variation.</title>
        <authorList>
            <person name="Kaur P."/>
            <person name="Appels R."/>
            <person name="Bayer P.E."/>
            <person name="Keeble-Gagnere G."/>
            <person name="Wang J."/>
            <person name="Hirakawa H."/>
            <person name="Shirasawa K."/>
            <person name="Vercoe P."/>
            <person name="Stefanova K."/>
            <person name="Durmic Z."/>
            <person name="Nichols P."/>
            <person name="Revell C."/>
            <person name="Isobe S.N."/>
            <person name="Edwards D."/>
            <person name="Erskine W."/>
        </authorList>
    </citation>
    <scope>NUCLEOTIDE SEQUENCE [LARGE SCALE GENOMIC DNA]</scope>
    <source>
        <strain evidence="3">cv. Daliak</strain>
    </source>
</reference>
<dbReference type="AlphaFoldDB" id="A0A2Z6N5P3"/>
<evidence type="ECO:0000259" key="1">
    <source>
        <dbReference type="Pfam" id="PF07734"/>
    </source>
</evidence>
<keyword evidence="3" id="KW-1185">Reference proteome</keyword>
<evidence type="ECO:0000313" key="2">
    <source>
        <dbReference type="EMBL" id="GAU40204.1"/>
    </source>
</evidence>
<organism evidence="2 3">
    <name type="scientific">Trifolium subterraneum</name>
    <name type="common">Subterranean clover</name>
    <dbReference type="NCBI Taxonomy" id="3900"/>
    <lineage>
        <taxon>Eukaryota</taxon>
        <taxon>Viridiplantae</taxon>
        <taxon>Streptophyta</taxon>
        <taxon>Embryophyta</taxon>
        <taxon>Tracheophyta</taxon>
        <taxon>Spermatophyta</taxon>
        <taxon>Magnoliopsida</taxon>
        <taxon>eudicotyledons</taxon>
        <taxon>Gunneridae</taxon>
        <taxon>Pentapetalae</taxon>
        <taxon>rosids</taxon>
        <taxon>fabids</taxon>
        <taxon>Fabales</taxon>
        <taxon>Fabaceae</taxon>
        <taxon>Papilionoideae</taxon>
        <taxon>50 kb inversion clade</taxon>
        <taxon>NPAAA clade</taxon>
        <taxon>Hologalegina</taxon>
        <taxon>IRL clade</taxon>
        <taxon>Trifolieae</taxon>
        <taxon>Trifolium</taxon>
    </lineage>
</organism>
<dbReference type="Pfam" id="PF07734">
    <property type="entry name" value="FBA_1"/>
    <property type="match status" value="1"/>
</dbReference>
<dbReference type="NCBIfam" id="TIGR01640">
    <property type="entry name" value="F_box_assoc_1"/>
    <property type="match status" value="1"/>
</dbReference>
<dbReference type="InterPro" id="IPR006527">
    <property type="entry name" value="F-box-assoc_dom_typ1"/>
</dbReference>
<dbReference type="InterPro" id="IPR017451">
    <property type="entry name" value="F-box-assoc_interact_dom"/>
</dbReference>